<feature type="compositionally biased region" description="Low complexity" evidence="4">
    <location>
        <begin position="215"/>
        <end position="235"/>
    </location>
</feature>
<keyword evidence="2" id="KW-0964">Secreted</keyword>
<feature type="compositionally biased region" description="Low complexity" evidence="4">
    <location>
        <begin position="726"/>
        <end position="739"/>
    </location>
</feature>
<feature type="region of interest" description="Disordered" evidence="4">
    <location>
        <begin position="471"/>
        <end position="512"/>
    </location>
</feature>
<evidence type="ECO:0000256" key="1">
    <source>
        <dbReference type="ARBA" id="ARBA00004613"/>
    </source>
</evidence>
<protein>
    <submittedName>
        <fullName evidence="5">Uncharacterized protein</fullName>
    </submittedName>
</protein>
<accession>A0A182Q4J7</accession>
<feature type="compositionally biased region" description="Low complexity" evidence="4">
    <location>
        <begin position="997"/>
        <end position="1020"/>
    </location>
</feature>
<dbReference type="EMBL" id="AXCN02001305">
    <property type="status" value="NOT_ANNOTATED_CDS"/>
    <property type="molecule type" value="Genomic_DNA"/>
</dbReference>
<evidence type="ECO:0000256" key="4">
    <source>
        <dbReference type="SAM" id="MobiDB-lite"/>
    </source>
</evidence>
<feature type="compositionally biased region" description="Pro residues" evidence="4">
    <location>
        <begin position="912"/>
        <end position="923"/>
    </location>
</feature>
<feature type="compositionally biased region" description="Gly residues" evidence="4">
    <location>
        <begin position="109"/>
        <end position="120"/>
    </location>
</feature>
<feature type="compositionally biased region" description="Polar residues" evidence="4">
    <location>
        <begin position="937"/>
        <end position="954"/>
    </location>
</feature>
<dbReference type="PANTHER" id="PTHR47246">
    <property type="entry name" value="MUCIN-19"/>
    <property type="match status" value="1"/>
</dbReference>
<dbReference type="EnsemblMetazoa" id="AFAF002941-RA">
    <property type="protein sequence ID" value="AFAF002941-PA"/>
    <property type="gene ID" value="AFAF002941"/>
</dbReference>
<feature type="compositionally biased region" description="Basic and acidic residues" evidence="4">
    <location>
        <begin position="871"/>
        <end position="882"/>
    </location>
</feature>
<feature type="compositionally biased region" description="Polar residues" evidence="4">
    <location>
        <begin position="1318"/>
        <end position="1332"/>
    </location>
</feature>
<feature type="compositionally biased region" description="Low complexity" evidence="4">
    <location>
        <begin position="902"/>
        <end position="911"/>
    </location>
</feature>
<feature type="compositionally biased region" description="Polar residues" evidence="4">
    <location>
        <begin position="981"/>
        <end position="991"/>
    </location>
</feature>
<feature type="region of interest" description="Disordered" evidence="4">
    <location>
        <begin position="187"/>
        <end position="280"/>
    </location>
</feature>
<dbReference type="PANTHER" id="PTHR47246:SF1">
    <property type="entry name" value="MUCIN-19"/>
    <property type="match status" value="1"/>
</dbReference>
<feature type="compositionally biased region" description="Low complexity" evidence="4">
    <location>
        <begin position="1239"/>
        <end position="1260"/>
    </location>
</feature>
<feature type="compositionally biased region" description="Gly residues" evidence="4">
    <location>
        <begin position="205"/>
        <end position="214"/>
    </location>
</feature>
<evidence type="ECO:0000313" key="6">
    <source>
        <dbReference type="Proteomes" id="UP000075886"/>
    </source>
</evidence>
<dbReference type="EMBL" id="AXCN02001306">
    <property type="status" value="NOT_ANNOTATED_CDS"/>
    <property type="molecule type" value="Genomic_DNA"/>
</dbReference>
<comment type="subcellular location">
    <subcellularLocation>
        <location evidence="1">Secreted</location>
    </subcellularLocation>
</comment>
<feature type="region of interest" description="Disordered" evidence="4">
    <location>
        <begin position="1312"/>
        <end position="1334"/>
    </location>
</feature>
<name>A0A182Q4J7_9DIPT</name>
<sequence>MEYVPLRAPAAETYHYHHVTDQTKSLQDLQNEVAALLEFRDLVIETFPDLKSKMASSAANSTLTGLHSNSSLGSRREWEPGIRIRRKLTQKETGGISVVGCADGVGGGGGSSGSITGGGSTSSTTIITAPSTAASGSNGSGGNVNVTVSSTATGTTTITSGSVSSSSSAAAAAAAATAGTHASDLNHHHAHHHHHHHHHHTQHGGSSGGGGGGTSSSSNPPHSSSSLIRSRSNSHSGKKEPKSGEGNNGSVIQDSGFSTETSSSKETHSAASSTSGAVQGTLILPTTSNRQSAETGGELWNLLDVIHRKSSRLREEVEQHLEREKSRATNLAISNHHQQQQHGVGVATNANDAGNNIVIHHSNPAVVASGESVAPTTVVVSAGGTAPAPAADAGEEQGHHVQILRKLRDQLLDKLSECEAETTAGRIQNAKLQDELELLTRTIRDLQKQLTVANNHNQELSSKLHDLHLQSVHKSAPSSPESIKLRQPAGGGGVSTTHGEEGTAAAKYGRDGTDASSYTGLGRLDKLFVAGAGRVPKVRTLDTKKFAAILLETNVVELQRQLLQVIVQNQVLQQQLDQATRSRLFLSEKFERSKEDLDDLRFQLKEKSIELEGTKAQLRVIESKASGGGNSRSVTGTPERIVGVGFTAATTHLHQHPPTGPLLALRGEPVPAGKVSGTGTIAMRSQVSTPSMKAMIPVAMDDIAQPSSSTESTQDRDSIGGERLLQQQQQQQNQQAPQAPETPRRRPSKIPLGTGKGTAAPKPPTGRNFSATPSPTQRAASTSVVSSGPPSNRSLTKSTGSLYVKSADTGSFGQLSSSFQQAPPPPSAPGSTSSSRVRTITTTTTTTTPSSTASSSAGSLYRASSALSWRTSKDTPSLERLRSSSIPVVKAGGGAAPPPTSPAGGRKSSALLPPPPPVPPPQTASPQPARAKRDSLTSRVKNCDSLSRLQSAQSVPAVGKPGTARKEPSASPPTPPLATLRHTSIGSTEESTGVVGGSTSATLASSATTPTSTSGAGTNTKARRNDTFRLTKPTVLQPLLATTTTTTTMTMTDLPDMAAMAATTPLHRPVVGRVRSQTQAQPSDDGAIVMAPVRSACSTSALYEPGERRRHDLIGEYLAAKSRTRPPPIFPVRHPAEELPDQRQRRQYDALAYKHPHLLMVDDEDDDGDDEPVETNAGQESLIVPRPKVPPPASTPAAPTVGRINPNILKTWEQLSGGRFVGGGSRCVHQHERRRRVSSESSTGSSNTTTSGGSLLLSSTAPSEDERQSCLLYCPGPGPGPNDELLEFTVQRVGQVEATVAAAAAAATATATPPPSASIVTDATTRTTSSDGGANDFYDSIDAASTCLIPGKPSHHEPPDQDEVAGGEALAEPLTSLDRKRMLWSIEID</sequence>
<feature type="compositionally biased region" description="Polar residues" evidence="4">
    <location>
        <begin position="248"/>
        <end position="257"/>
    </location>
</feature>
<feature type="region of interest" description="Disordered" evidence="4">
    <location>
        <begin position="725"/>
        <end position="798"/>
    </location>
</feature>
<reference evidence="5" key="2">
    <citation type="submission" date="2020-05" db="UniProtKB">
        <authorList>
            <consortium name="EnsemblMetazoa"/>
        </authorList>
    </citation>
    <scope>IDENTIFICATION</scope>
    <source>
        <strain evidence="5">FAR1</strain>
    </source>
</reference>
<evidence type="ECO:0000313" key="5">
    <source>
        <dbReference type="EnsemblMetazoa" id="AFAF002941-PA"/>
    </source>
</evidence>
<feature type="region of interest" description="Disordered" evidence="4">
    <location>
        <begin position="814"/>
        <end position="1021"/>
    </location>
</feature>
<feature type="region of interest" description="Disordered" evidence="4">
    <location>
        <begin position="1221"/>
        <end position="1262"/>
    </location>
</feature>
<feature type="compositionally biased region" description="Acidic residues" evidence="4">
    <location>
        <begin position="1161"/>
        <end position="1173"/>
    </location>
</feature>
<feature type="coiled-coil region" evidence="3">
    <location>
        <begin position="401"/>
        <end position="463"/>
    </location>
</feature>
<feature type="compositionally biased region" description="Basic residues" evidence="4">
    <location>
        <begin position="188"/>
        <end position="202"/>
    </location>
</feature>
<feature type="compositionally biased region" description="Polar residues" evidence="4">
    <location>
        <begin position="472"/>
        <end position="481"/>
    </location>
</feature>
<keyword evidence="3" id="KW-0175">Coiled coil</keyword>
<organism evidence="5 6">
    <name type="scientific">Anopheles farauti</name>
    <dbReference type="NCBI Taxonomy" id="69004"/>
    <lineage>
        <taxon>Eukaryota</taxon>
        <taxon>Metazoa</taxon>
        <taxon>Ecdysozoa</taxon>
        <taxon>Arthropoda</taxon>
        <taxon>Hexapoda</taxon>
        <taxon>Insecta</taxon>
        <taxon>Pterygota</taxon>
        <taxon>Neoptera</taxon>
        <taxon>Endopterygota</taxon>
        <taxon>Diptera</taxon>
        <taxon>Nematocera</taxon>
        <taxon>Culicoidea</taxon>
        <taxon>Culicidae</taxon>
        <taxon>Anophelinae</taxon>
        <taxon>Anopheles</taxon>
    </lineage>
</organism>
<proteinExistence type="predicted"/>
<feature type="compositionally biased region" description="Low complexity" evidence="4">
    <location>
        <begin position="121"/>
        <end position="142"/>
    </location>
</feature>
<feature type="coiled-coil region" evidence="3">
    <location>
        <begin position="555"/>
        <end position="624"/>
    </location>
</feature>
<dbReference type="GO" id="GO:0005576">
    <property type="term" value="C:extracellular region"/>
    <property type="evidence" value="ECO:0007669"/>
    <property type="project" value="UniProtKB-SubCell"/>
</dbReference>
<feature type="compositionally biased region" description="Polar residues" evidence="4">
    <location>
        <begin position="767"/>
        <end position="798"/>
    </location>
</feature>
<dbReference type="Proteomes" id="UP000075886">
    <property type="component" value="Unassembled WGS sequence"/>
</dbReference>
<feature type="compositionally biased region" description="Low complexity" evidence="4">
    <location>
        <begin position="829"/>
        <end position="868"/>
    </location>
</feature>
<evidence type="ECO:0000256" key="2">
    <source>
        <dbReference type="ARBA" id="ARBA00022525"/>
    </source>
</evidence>
<feature type="region of interest" description="Disordered" evidence="4">
    <location>
        <begin position="109"/>
        <end position="142"/>
    </location>
</feature>
<keyword evidence="6" id="KW-1185">Reference proteome</keyword>
<reference evidence="6" key="1">
    <citation type="submission" date="2014-01" db="EMBL/GenBank/DDBJ databases">
        <title>The Genome Sequence of Anopheles farauti FAR1 (V2).</title>
        <authorList>
            <consortium name="The Broad Institute Genomics Platform"/>
            <person name="Neafsey D.E."/>
            <person name="Besansky N."/>
            <person name="Howell P."/>
            <person name="Walton C."/>
            <person name="Young S.K."/>
            <person name="Zeng Q."/>
            <person name="Gargeya S."/>
            <person name="Fitzgerald M."/>
            <person name="Haas B."/>
            <person name="Abouelleil A."/>
            <person name="Allen A.W."/>
            <person name="Alvarado L."/>
            <person name="Arachchi H.M."/>
            <person name="Berlin A.M."/>
            <person name="Chapman S.B."/>
            <person name="Gainer-Dewar J."/>
            <person name="Goldberg J."/>
            <person name="Griggs A."/>
            <person name="Gujja S."/>
            <person name="Hansen M."/>
            <person name="Howarth C."/>
            <person name="Imamovic A."/>
            <person name="Ireland A."/>
            <person name="Larimer J."/>
            <person name="McCowan C."/>
            <person name="Murphy C."/>
            <person name="Pearson M."/>
            <person name="Poon T.W."/>
            <person name="Priest M."/>
            <person name="Roberts A."/>
            <person name="Saif S."/>
            <person name="Shea T."/>
            <person name="Sisk P."/>
            <person name="Sykes S."/>
            <person name="Wortman J."/>
            <person name="Nusbaum C."/>
            <person name="Birren B."/>
        </authorList>
    </citation>
    <scope>NUCLEOTIDE SEQUENCE [LARGE SCALE GENOMIC DNA]</scope>
    <source>
        <strain evidence="6">FAR1</strain>
    </source>
</reference>
<feature type="region of interest" description="Disordered" evidence="4">
    <location>
        <begin position="1161"/>
        <end position="1202"/>
    </location>
</feature>
<dbReference type="VEuPathDB" id="VectorBase:AFAF002941"/>
<evidence type="ECO:0000256" key="3">
    <source>
        <dbReference type="SAM" id="Coils"/>
    </source>
</evidence>